<dbReference type="PROSITE" id="PS51826">
    <property type="entry name" value="PSBD"/>
    <property type="match status" value="1"/>
</dbReference>
<dbReference type="AlphaFoldDB" id="A0A0M2SX88"/>
<dbReference type="GO" id="GO:0031405">
    <property type="term" value="F:lipoic acid binding"/>
    <property type="evidence" value="ECO:0007669"/>
    <property type="project" value="TreeGrafter"/>
</dbReference>
<dbReference type="Gene3D" id="3.30.559.10">
    <property type="entry name" value="Chloramphenicol acetyltransferase-like domain"/>
    <property type="match status" value="1"/>
</dbReference>
<keyword evidence="5 6" id="KW-0012">Acyltransferase</keyword>
<evidence type="ECO:0000313" key="10">
    <source>
        <dbReference type="Proteomes" id="UP000034166"/>
    </source>
</evidence>
<keyword evidence="3 6" id="KW-0808">Transferase</keyword>
<keyword evidence="4 6" id="KW-0450">Lipoyl</keyword>
<dbReference type="Pfam" id="PF02817">
    <property type="entry name" value="E3_binding"/>
    <property type="match status" value="1"/>
</dbReference>
<proteinExistence type="inferred from homology"/>
<evidence type="ECO:0000256" key="5">
    <source>
        <dbReference type="ARBA" id="ARBA00023315"/>
    </source>
</evidence>
<dbReference type="RefSeq" id="WP_046522680.1">
    <property type="nucleotide sequence ID" value="NZ_LAYY01000004.1"/>
</dbReference>
<dbReference type="InterPro" id="IPR001078">
    <property type="entry name" value="2-oxoacid_DH_actylTfrase"/>
</dbReference>
<organism evidence="9 10">
    <name type="scientific">Mesobacillus campisalis</name>
    <dbReference type="NCBI Taxonomy" id="1408103"/>
    <lineage>
        <taxon>Bacteria</taxon>
        <taxon>Bacillati</taxon>
        <taxon>Bacillota</taxon>
        <taxon>Bacilli</taxon>
        <taxon>Bacillales</taxon>
        <taxon>Bacillaceae</taxon>
        <taxon>Mesobacillus</taxon>
    </lineage>
</organism>
<evidence type="ECO:0000313" key="9">
    <source>
        <dbReference type="EMBL" id="KKK39189.1"/>
    </source>
</evidence>
<accession>A0A0M2SX88</accession>
<dbReference type="Proteomes" id="UP000034166">
    <property type="component" value="Unassembled WGS sequence"/>
</dbReference>
<dbReference type="InterPro" id="IPR023213">
    <property type="entry name" value="CAT-like_dom_sf"/>
</dbReference>
<evidence type="ECO:0000256" key="2">
    <source>
        <dbReference type="ARBA" id="ARBA00007317"/>
    </source>
</evidence>
<dbReference type="PANTHER" id="PTHR43178:SF5">
    <property type="entry name" value="LIPOAMIDE ACYLTRANSFERASE COMPONENT OF BRANCHED-CHAIN ALPHA-KETO ACID DEHYDROGENASE COMPLEX, MITOCHONDRIAL"/>
    <property type="match status" value="1"/>
</dbReference>
<dbReference type="InterPro" id="IPR000089">
    <property type="entry name" value="Biotin_lipoyl"/>
</dbReference>
<dbReference type="EC" id="2.3.1.-" evidence="6"/>
<keyword evidence="10" id="KW-1185">Reference proteome</keyword>
<dbReference type="FunFam" id="3.30.559.10:FF:000007">
    <property type="entry name" value="Dihydrolipoamide acetyltransferase component of pyruvate dehydrogenase complex"/>
    <property type="match status" value="1"/>
</dbReference>
<dbReference type="OrthoDB" id="9805770at2"/>
<comment type="similarity">
    <text evidence="2 6">Belongs to the 2-oxoacid dehydrogenase family.</text>
</comment>
<dbReference type="GO" id="GO:0005737">
    <property type="term" value="C:cytoplasm"/>
    <property type="evidence" value="ECO:0007669"/>
    <property type="project" value="TreeGrafter"/>
</dbReference>
<feature type="domain" description="Peripheral subunit-binding (PSBD)" evidence="8">
    <location>
        <begin position="113"/>
        <end position="150"/>
    </location>
</feature>
<reference evidence="9 10" key="1">
    <citation type="submission" date="2015-04" db="EMBL/GenBank/DDBJ databases">
        <title>Taxonomic description and genome sequence of Bacillus campisalis sp. nov., a novel member of the genus Bacillus isolated from solar saltern.</title>
        <authorList>
            <person name="Mathan Kumar R."/>
            <person name="Kaur G."/>
            <person name="Kumar A."/>
            <person name="Singh N.K."/>
            <person name="Kaur N."/>
            <person name="Kumar N."/>
            <person name="Mayilraj S."/>
        </authorList>
    </citation>
    <scope>NUCLEOTIDE SEQUENCE [LARGE SCALE GENOMIC DNA]</scope>
    <source>
        <strain evidence="9 10">SA2-6</strain>
    </source>
</reference>
<dbReference type="InterPro" id="IPR003016">
    <property type="entry name" value="2-oxoA_DH_lipoyl-BS"/>
</dbReference>
<evidence type="ECO:0000256" key="3">
    <source>
        <dbReference type="ARBA" id="ARBA00022679"/>
    </source>
</evidence>
<dbReference type="SUPFAM" id="SSF47005">
    <property type="entry name" value="Peripheral subunit-binding domain of 2-oxo acid dehydrogenase complex"/>
    <property type="match status" value="1"/>
</dbReference>
<dbReference type="PANTHER" id="PTHR43178">
    <property type="entry name" value="DIHYDROLIPOAMIDE ACETYLTRANSFERASE COMPONENT OF PYRUVATE DEHYDROGENASE COMPLEX"/>
    <property type="match status" value="1"/>
</dbReference>
<name>A0A0M2SX88_9BACI</name>
<evidence type="ECO:0000256" key="6">
    <source>
        <dbReference type="RuleBase" id="RU003423"/>
    </source>
</evidence>
<dbReference type="Pfam" id="PF00364">
    <property type="entry name" value="Biotin_lipoyl"/>
    <property type="match status" value="1"/>
</dbReference>
<feature type="domain" description="Lipoyl-binding" evidence="7">
    <location>
        <begin position="2"/>
        <end position="77"/>
    </location>
</feature>
<dbReference type="PATRIC" id="fig|1408103.3.peg.1192"/>
<dbReference type="EMBL" id="LAYY01000004">
    <property type="protein sequence ID" value="KKK39189.1"/>
    <property type="molecule type" value="Genomic_DNA"/>
</dbReference>
<evidence type="ECO:0000259" key="8">
    <source>
        <dbReference type="PROSITE" id="PS51826"/>
    </source>
</evidence>
<dbReference type="Gene3D" id="4.10.320.10">
    <property type="entry name" value="E3-binding domain"/>
    <property type="match status" value="1"/>
</dbReference>
<dbReference type="PROSITE" id="PS00189">
    <property type="entry name" value="LIPOYL"/>
    <property type="match status" value="1"/>
</dbReference>
<dbReference type="CDD" id="cd06849">
    <property type="entry name" value="lipoyl_domain"/>
    <property type="match status" value="1"/>
</dbReference>
<dbReference type="InterPro" id="IPR036625">
    <property type="entry name" value="E3-bd_dom_sf"/>
</dbReference>
<evidence type="ECO:0000259" key="7">
    <source>
        <dbReference type="PROSITE" id="PS50968"/>
    </source>
</evidence>
<dbReference type="SUPFAM" id="SSF52777">
    <property type="entry name" value="CoA-dependent acyltransferases"/>
    <property type="match status" value="1"/>
</dbReference>
<dbReference type="Gene3D" id="2.40.50.100">
    <property type="match status" value="1"/>
</dbReference>
<sequence length="433" mass="47519">MAENVNMPQLGESVTEGTVSKWLVTVGDTVKKYDPICEVTTDKVNADVPSSFSGTITEIIAEEGETIPVGALMCKIAIEAEESPMPSTVESSPVSLHTGGTAEMKQEHGAKQRYSPSVLKMAQEHNLDLTKITGTGMDGRITRRDLLKIVDGKRTGKVADTFNMKVETQAASLPRVNEENLAVPKQKVSTPDSSAVSVRLNHGDQVIPLTAVRKTIANRMVQSKHETPHAWLMMECDVTGLVHYRSKVKDDFKEKEGFTLTYLPFFIKSAVETLKEFPKLNSQWADDKIIVRKGIHLSVAVATEEALYVPVIKDADQKSIFGLAKAVDELAKKTREGKLTPHDMTGGTFTVNNTGSFGSVLSAPIINHPQAAILTMEAIVKRPVVIDNMIAIRDTMNICLSFDHRVLDGLVCGKFLKSLKKKIESYGYNTTLY</sequence>
<gene>
    <name evidence="9" type="ORF">WQ57_05320</name>
</gene>
<evidence type="ECO:0000256" key="1">
    <source>
        <dbReference type="ARBA" id="ARBA00001938"/>
    </source>
</evidence>
<dbReference type="InterPro" id="IPR011053">
    <property type="entry name" value="Single_hybrid_motif"/>
</dbReference>
<dbReference type="InterPro" id="IPR004167">
    <property type="entry name" value="PSBD"/>
</dbReference>
<comment type="cofactor">
    <cofactor evidence="1 6">
        <name>(R)-lipoate</name>
        <dbReference type="ChEBI" id="CHEBI:83088"/>
    </cofactor>
</comment>
<comment type="caution">
    <text evidence="9">The sequence shown here is derived from an EMBL/GenBank/DDBJ whole genome shotgun (WGS) entry which is preliminary data.</text>
</comment>
<dbReference type="Pfam" id="PF00198">
    <property type="entry name" value="2-oxoacid_dh"/>
    <property type="match status" value="1"/>
</dbReference>
<dbReference type="SUPFAM" id="SSF51230">
    <property type="entry name" value="Single hybrid motif"/>
    <property type="match status" value="1"/>
</dbReference>
<dbReference type="GO" id="GO:0016407">
    <property type="term" value="F:acetyltransferase activity"/>
    <property type="evidence" value="ECO:0007669"/>
    <property type="project" value="TreeGrafter"/>
</dbReference>
<dbReference type="InterPro" id="IPR050743">
    <property type="entry name" value="2-oxoacid_DH_E2_comp"/>
</dbReference>
<dbReference type="PROSITE" id="PS50968">
    <property type="entry name" value="BIOTINYL_LIPOYL"/>
    <property type="match status" value="1"/>
</dbReference>
<protein>
    <recommendedName>
        <fullName evidence="6">Dihydrolipoamide acetyltransferase component of pyruvate dehydrogenase complex</fullName>
        <ecNumber evidence="6">2.3.1.-</ecNumber>
    </recommendedName>
</protein>
<evidence type="ECO:0000256" key="4">
    <source>
        <dbReference type="ARBA" id="ARBA00022823"/>
    </source>
</evidence>